<proteinExistence type="predicted"/>
<dbReference type="EMBL" id="BQNB010017636">
    <property type="protein sequence ID" value="GJT65507.1"/>
    <property type="molecule type" value="Genomic_DNA"/>
</dbReference>
<evidence type="ECO:0000313" key="3">
    <source>
        <dbReference type="Proteomes" id="UP001151760"/>
    </source>
</evidence>
<evidence type="ECO:0000313" key="2">
    <source>
        <dbReference type="EMBL" id="GJT65507.1"/>
    </source>
</evidence>
<accession>A0ABQ5FQ76</accession>
<dbReference type="InterPro" id="IPR054722">
    <property type="entry name" value="PolX-like_BBD"/>
</dbReference>
<sequence>MVTGDNYNMVDHDYCAKTSHLSTHKNMTPREVLLKSGLTPLSTARHGKPQMNDKGFVDSGCSRHMTRNMAYLLNFKEFNGRYVTFGGGAYGGRITGKGTLKTDNLDFDDVYFV</sequence>
<dbReference type="Proteomes" id="UP001151760">
    <property type="component" value="Unassembled WGS sequence"/>
</dbReference>
<comment type="caution">
    <text evidence="2">The sequence shown here is derived from an EMBL/GenBank/DDBJ whole genome shotgun (WGS) entry which is preliminary data.</text>
</comment>
<dbReference type="Pfam" id="PF22936">
    <property type="entry name" value="Pol_BBD"/>
    <property type="match status" value="1"/>
</dbReference>
<organism evidence="2 3">
    <name type="scientific">Tanacetum coccineum</name>
    <dbReference type="NCBI Taxonomy" id="301880"/>
    <lineage>
        <taxon>Eukaryota</taxon>
        <taxon>Viridiplantae</taxon>
        <taxon>Streptophyta</taxon>
        <taxon>Embryophyta</taxon>
        <taxon>Tracheophyta</taxon>
        <taxon>Spermatophyta</taxon>
        <taxon>Magnoliopsida</taxon>
        <taxon>eudicotyledons</taxon>
        <taxon>Gunneridae</taxon>
        <taxon>Pentapetalae</taxon>
        <taxon>asterids</taxon>
        <taxon>campanulids</taxon>
        <taxon>Asterales</taxon>
        <taxon>Asteraceae</taxon>
        <taxon>Asteroideae</taxon>
        <taxon>Anthemideae</taxon>
        <taxon>Anthemidinae</taxon>
        <taxon>Tanacetum</taxon>
    </lineage>
</organism>
<feature type="domain" description="Retrovirus-related Pol polyprotein from transposon TNT 1-94-like beta-barrel" evidence="1">
    <location>
        <begin position="56"/>
        <end position="103"/>
    </location>
</feature>
<gene>
    <name evidence="2" type="ORF">Tco_1016987</name>
</gene>
<feature type="non-terminal residue" evidence="2">
    <location>
        <position position="113"/>
    </location>
</feature>
<name>A0ABQ5FQ76_9ASTR</name>
<protein>
    <recommendedName>
        <fullName evidence="1">Retrovirus-related Pol polyprotein from transposon TNT 1-94-like beta-barrel domain-containing protein</fullName>
    </recommendedName>
</protein>
<reference evidence="2" key="1">
    <citation type="journal article" date="2022" name="Int. J. Mol. Sci.">
        <title>Draft Genome of Tanacetum Coccineum: Genomic Comparison of Closely Related Tanacetum-Family Plants.</title>
        <authorList>
            <person name="Yamashiro T."/>
            <person name="Shiraishi A."/>
            <person name="Nakayama K."/>
            <person name="Satake H."/>
        </authorList>
    </citation>
    <scope>NUCLEOTIDE SEQUENCE</scope>
</reference>
<keyword evidence="3" id="KW-1185">Reference proteome</keyword>
<evidence type="ECO:0000259" key="1">
    <source>
        <dbReference type="Pfam" id="PF22936"/>
    </source>
</evidence>
<reference evidence="2" key="2">
    <citation type="submission" date="2022-01" db="EMBL/GenBank/DDBJ databases">
        <authorList>
            <person name="Yamashiro T."/>
            <person name="Shiraishi A."/>
            <person name="Satake H."/>
            <person name="Nakayama K."/>
        </authorList>
    </citation>
    <scope>NUCLEOTIDE SEQUENCE</scope>
</reference>